<dbReference type="EMBL" id="BABT02000078">
    <property type="protein sequence ID" value="GAA96353.1"/>
    <property type="molecule type" value="Genomic_DNA"/>
</dbReference>
<gene>
    <name evidence="1" type="primary">Mo03019</name>
    <name evidence="1" type="ORF">E5Q_03019</name>
</gene>
<protein>
    <submittedName>
        <fullName evidence="1">Uncharacterized protein</fullName>
    </submittedName>
</protein>
<accession>G7E0J3</accession>
<sequence length="369" mass="41126">MLKGYCNTPAGVQVKVTSKYGTIEFNVTKTGEDDFFLEGAKGIELFHKEPNPTYDAWGEKVLDLTLHIKLRVNPPYDACCVARAALGIAYRPFETESAQFRQTFNFLDMTCFGESALPTCDPTIHKDLPTAIDLDCHMGADYDIMQYHGPSDDYIPQQYPSSLLLPFECLSCDILSALRISLRDNRSLVASSALNRIISKMRSFGKVSFAGILALVTCVRTSVIGSQPTLAKRATNECILNVNNNQIIFVFDFTLNANGLGIASVDKVMPQEPDKGASYGLANEVIPVGFLQYNTAQRQSIELTAFKDGTQYYARIELGFKDANKFLFYYMANYQINFQVQTKTVQGMSCNINGVQWDIWQPKNFLGTG</sequence>
<reference evidence="1 2" key="2">
    <citation type="journal article" date="2012" name="Open Biol.">
        <title>Characteristics of nucleosomes and linker DNA regions on the genome of the basidiomycete Mixia osmundae revealed by mono- and dinucleosome mapping.</title>
        <authorList>
            <person name="Nishida H."/>
            <person name="Kondo S."/>
            <person name="Matsumoto T."/>
            <person name="Suzuki Y."/>
            <person name="Yoshikawa H."/>
            <person name="Taylor T.D."/>
            <person name="Sugiyama J."/>
        </authorList>
    </citation>
    <scope>NUCLEOTIDE SEQUENCE [LARGE SCALE GENOMIC DNA]</scope>
    <source>
        <strain evidence="2">CBS 9802 / IAM 14324 / JCM 22182 / KY 12970</strain>
    </source>
</reference>
<dbReference type="InParanoid" id="G7E0J3"/>
<keyword evidence="2" id="KW-1185">Reference proteome</keyword>
<comment type="caution">
    <text evidence="1">The sequence shown here is derived from an EMBL/GenBank/DDBJ whole genome shotgun (WGS) entry which is preliminary data.</text>
</comment>
<dbReference type="AlphaFoldDB" id="G7E0J3"/>
<dbReference type="HOGENOM" id="CLU_750248_0_0_1"/>
<dbReference type="Proteomes" id="UP000009131">
    <property type="component" value="Unassembled WGS sequence"/>
</dbReference>
<reference evidence="1 2" key="1">
    <citation type="journal article" date="2011" name="J. Gen. Appl. Microbiol.">
        <title>Draft genome sequencing of the enigmatic basidiomycete Mixia osmundae.</title>
        <authorList>
            <person name="Nishida H."/>
            <person name="Nagatsuka Y."/>
            <person name="Sugiyama J."/>
        </authorList>
    </citation>
    <scope>NUCLEOTIDE SEQUENCE [LARGE SCALE GENOMIC DNA]</scope>
    <source>
        <strain evidence="2">CBS 9802 / IAM 14324 / JCM 22182 / KY 12970</strain>
    </source>
</reference>
<proteinExistence type="predicted"/>
<evidence type="ECO:0000313" key="2">
    <source>
        <dbReference type="Proteomes" id="UP000009131"/>
    </source>
</evidence>
<organism evidence="1 2">
    <name type="scientific">Mixia osmundae (strain CBS 9802 / IAM 14324 / JCM 22182 / KY 12970)</name>
    <dbReference type="NCBI Taxonomy" id="764103"/>
    <lineage>
        <taxon>Eukaryota</taxon>
        <taxon>Fungi</taxon>
        <taxon>Dikarya</taxon>
        <taxon>Basidiomycota</taxon>
        <taxon>Pucciniomycotina</taxon>
        <taxon>Mixiomycetes</taxon>
        <taxon>Mixiales</taxon>
        <taxon>Mixiaceae</taxon>
        <taxon>Mixia</taxon>
    </lineage>
</organism>
<name>G7E0J3_MIXOS</name>
<evidence type="ECO:0000313" key="1">
    <source>
        <dbReference type="EMBL" id="GAA96353.1"/>
    </source>
</evidence>